<sequence length="534" mass="56704">MELSEESEMHIMSLTERFLQFHNSQMGLDGIPVPASATERDVADHSMNPPLPLFGLADEVAEGKISLRNDSGPITSSSGSHCSSSNVLAGAGRGDVSAPVADSRAETRSRTNLFVSNIPRTMGKSGLTTLFEPYGEIVSAAVMRNIHTGESLGTAFVRFATTEQAQRAMEALTGSMQEGRAMIVQWAKRQHDDTPVGEARRKIVKLFVRNIPLDVSDGDLSELFGRFGAVKGVSIHKDTTPSEGRNAERRIAFITFQTESVAEKAAEVIHNTRPFPSCGKIPLMVKLAEDNPRYARGQHTSNGRGTRGRNANNSNDINGGMGNNHPLRTEGRAPARELCGIGGDATRGIPNVFSLGGKSCAFPGGAFAVFPAIIPQAGVFMPQSVMNVGIGSPALAMKTPMFWHQNTALPMGVMNQSQAAAVEAAHCSQRLFSSQMNVIPEHSTNVFPSFMQPFPESPAMGLAEGNGFPGAPAPTKGSEIAKDELLSSSDLHDADTSLSLDFLGSLNAVGLGQVVGSSTEENNPSAPGSFIPFL</sequence>
<evidence type="ECO:0000259" key="5">
    <source>
        <dbReference type="PROSITE" id="PS50102"/>
    </source>
</evidence>
<dbReference type="InterPro" id="IPR000504">
    <property type="entry name" value="RRM_dom"/>
</dbReference>
<proteinExistence type="predicted"/>
<organism evidence="6">
    <name type="scientific">Trypanosoma congolense (strain IL3000)</name>
    <dbReference type="NCBI Taxonomy" id="1068625"/>
    <lineage>
        <taxon>Eukaryota</taxon>
        <taxon>Discoba</taxon>
        <taxon>Euglenozoa</taxon>
        <taxon>Kinetoplastea</taxon>
        <taxon>Metakinetoplastina</taxon>
        <taxon>Trypanosomatida</taxon>
        <taxon>Trypanosomatidae</taxon>
        <taxon>Trypanosoma</taxon>
        <taxon>Nannomonas</taxon>
    </lineage>
</organism>
<dbReference type="AlphaFoldDB" id="G0UKB9"/>
<gene>
    <name evidence="6" type="ORF">TCIL3000_3_2570</name>
</gene>
<dbReference type="SMART" id="SM00360">
    <property type="entry name" value="RRM"/>
    <property type="match status" value="2"/>
</dbReference>
<dbReference type="Gene3D" id="3.30.70.330">
    <property type="match status" value="2"/>
</dbReference>
<feature type="region of interest" description="Disordered" evidence="4">
    <location>
        <begin position="294"/>
        <end position="328"/>
    </location>
</feature>
<dbReference type="VEuPathDB" id="TriTrypDB:TcIL3000_3_2570"/>
<evidence type="ECO:0000256" key="2">
    <source>
        <dbReference type="ARBA" id="ARBA00022884"/>
    </source>
</evidence>
<dbReference type="GO" id="GO:0003723">
    <property type="term" value="F:RNA binding"/>
    <property type="evidence" value="ECO:0007669"/>
    <property type="project" value="UniProtKB-UniRule"/>
</dbReference>
<feature type="domain" description="RRM" evidence="5">
    <location>
        <begin position="204"/>
        <end position="290"/>
    </location>
</feature>
<keyword evidence="2 3" id="KW-0694">RNA-binding</keyword>
<dbReference type="CDD" id="cd00590">
    <property type="entry name" value="RRM_SF"/>
    <property type="match status" value="2"/>
</dbReference>
<evidence type="ECO:0000256" key="1">
    <source>
        <dbReference type="ARBA" id="ARBA00022737"/>
    </source>
</evidence>
<protein>
    <submittedName>
        <fullName evidence="6">Putative RNA-binding protein</fullName>
    </submittedName>
</protein>
<dbReference type="Pfam" id="PF00076">
    <property type="entry name" value="RRM_1"/>
    <property type="match status" value="2"/>
</dbReference>
<dbReference type="PROSITE" id="PS50102">
    <property type="entry name" value="RRM"/>
    <property type="match status" value="2"/>
</dbReference>
<name>G0UKB9_TRYCI</name>
<dbReference type="SUPFAM" id="SSF54928">
    <property type="entry name" value="RNA-binding domain, RBD"/>
    <property type="match status" value="2"/>
</dbReference>
<evidence type="ECO:0000313" key="6">
    <source>
        <dbReference type="EMBL" id="CCC89824.1"/>
    </source>
</evidence>
<feature type="compositionally biased region" description="Low complexity" evidence="4">
    <location>
        <begin position="300"/>
        <end position="315"/>
    </location>
</feature>
<feature type="domain" description="RRM" evidence="5">
    <location>
        <begin position="111"/>
        <end position="189"/>
    </location>
</feature>
<reference evidence="6" key="1">
    <citation type="journal article" date="2012" name="Proc. Natl. Acad. Sci. U.S.A.">
        <title>Antigenic diversity is generated by distinct evolutionary mechanisms in African trypanosome species.</title>
        <authorList>
            <person name="Jackson A.P."/>
            <person name="Berry A."/>
            <person name="Aslett M."/>
            <person name="Allison H.C."/>
            <person name="Burton P."/>
            <person name="Vavrova-Anderson J."/>
            <person name="Brown R."/>
            <person name="Browne H."/>
            <person name="Corton N."/>
            <person name="Hauser H."/>
            <person name="Gamble J."/>
            <person name="Gilderthorp R."/>
            <person name="Marcello L."/>
            <person name="McQuillan J."/>
            <person name="Otto T.D."/>
            <person name="Quail M.A."/>
            <person name="Sanders M.J."/>
            <person name="van Tonder A."/>
            <person name="Ginger M.L."/>
            <person name="Field M.C."/>
            <person name="Barry J.D."/>
            <person name="Hertz-Fowler C."/>
            <person name="Berriman M."/>
        </authorList>
    </citation>
    <scope>NUCLEOTIDE SEQUENCE</scope>
    <source>
        <strain evidence="6">IL3000</strain>
    </source>
</reference>
<keyword evidence="1" id="KW-0677">Repeat</keyword>
<dbReference type="PANTHER" id="PTHR24012">
    <property type="entry name" value="RNA BINDING PROTEIN"/>
    <property type="match status" value="1"/>
</dbReference>
<dbReference type="EMBL" id="HE575316">
    <property type="protein sequence ID" value="CCC89824.1"/>
    <property type="molecule type" value="Genomic_DNA"/>
</dbReference>
<dbReference type="InterPro" id="IPR012677">
    <property type="entry name" value="Nucleotide-bd_a/b_plait_sf"/>
</dbReference>
<accession>G0UKB9</accession>
<evidence type="ECO:0000256" key="3">
    <source>
        <dbReference type="PROSITE-ProRule" id="PRU00176"/>
    </source>
</evidence>
<dbReference type="InterPro" id="IPR035979">
    <property type="entry name" value="RBD_domain_sf"/>
</dbReference>
<evidence type="ECO:0000256" key="4">
    <source>
        <dbReference type="SAM" id="MobiDB-lite"/>
    </source>
</evidence>